<evidence type="ECO:0000313" key="2">
    <source>
        <dbReference type="EMBL" id="EFI27511.1"/>
    </source>
</evidence>
<feature type="domain" description="DUF7587" evidence="1">
    <location>
        <begin position="35"/>
        <end position="149"/>
    </location>
</feature>
<accession>D6RN50</accession>
<evidence type="ECO:0000313" key="3">
    <source>
        <dbReference type="Proteomes" id="UP000001861"/>
    </source>
</evidence>
<name>D6RN50_COPC7</name>
<sequence length="158" mass="17645">MPTPTTSPIAEPAPSPLPQYGFGPDVHFKTLIKNNRFLYRVYTPKERSPFADDSDPFLVAPKFDELYARTPVEVTSQSIVDPAEASYADVARHMDWTTKSTSVYLSASFSFAWSIWEALRRYHQGMKKDVEIAVIDASALIGRAATAVEMLQKGTPEE</sequence>
<dbReference type="EMBL" id="AACS02000006">
    <property type="protein sequence ID" value="EFI27511.1"/>
    <property type="molecule type" value="Genomic_DNA"/>
</dbReference>
<organism evidence="2 3">
    <name type="scientific">Coprinopsis cinerea (strain Okayama-7 / 130 / ATCC MYA-4618 / FGSC 9003)</name>
    <name type="common">Inky cap fungus</name>
    <name type="synonym">Hormographiella aspergillata</name>
    <dbReference type="NCBI Taxonomy" id="240176"/>
    <lineage>
        <taxon>Eukaryota</taxon>
        <taxon>Fungi</taxon>
        <taxon>Dikarya</taxon>
        <taxon>Basidiomycota</taxon>
        <taxon>Agaricomycotina</taxon>
        <taxon>Agaricomycetes</taxon>
        <taxon>Agaricomycetidae</taxon>
        <taxon>Agaricales</taxon>
        <taxon>Agaricineae</taxon>
        <taxon>Psathyrellaceae</taxon>
        <taxon>Coprinopsis</taxon>
    </lineage>
</organism>
<gene>
    <name evidence="2" type="ORF">CC1G_15546</name>
</gene>
<dbReference type="STRING" id="240176.D6RN50"/>
<keyword evidence="3" id="KW-1185">Reference proteome</keyword>
<dbReference type="InParanoid" id="D6RN50"/>
<evidence type="ECO:0000259" key="1">
    <source>
        <dbReference type="Pfam" id="PF24494"/>
    </source>
</evidence>
<dbReference type="HOGENOM" id="CLU_1669306_0_0_1"/>
<protein>
    <recommendedName>
        <fullName evidence="1">DUF7587 domain-containing protein</fullName>
    </recommendedName>
</protein>
<dbReference type="GeneID" id="9379452"/>
<dbReference type="Proteomes" id="UP000001861">
    <property type="component" value="Unassembled WGS sequence"/>
</dbReference>
<dbReference type="eggNOG" id="ENOG502SI5P">
    <property type="taxonomic scope" value="Eukaryota"/>
</dbReference>
<comment type="caution">
    <text evidence="2">The sequence shown here is derived from an EMBL/GenBank/DDBJ whole genome shotgun (WGS) entry which is preliminary data.</text>
</comment>
<proteinExistence type="predicted"/>
<reference evidence="2 3" key="1">
    <citation type="journal article" date="2010" name="Proc. Natl. Acad. Sci. U.S.A.">
        <title>Insights into evolution of multicellular fungi from the assembled chromosomes of the mushroom Coprinopsis cinerea (Coprinus cinereus).</title>
        <authorList>
            <person name="Stajich J.E."/>
            <person name="Wilke S.K."/>
            <person name="Ahren D."/>
            <person name="Au C.H."/>
            <person name="Birren B.W."/>
            <person name="Borodovsky M."/>
            <person name="Burns C."/>
            <person name="Canback B."/>
            <person name="Casselton L.A."/>
            <person name="Cheng C.K."/>
            <person name="Deng J."/>
            <person name="Dietrich F.S."/>
            <person name="Fargo D.C."/>
            <person name="Farman M.L."/>
            <person name="Gathman A.C."/>
            <person name="Goldberg J."/>
            <person name="Guigo R."/>
            <person name="Hoegger P.J."/>
            <person name="Hooker J.B."/>
            <person name="Huggins A."/>
            <person name="James T.Y."/>
            <person name="Kamada T."/>
            <person name="Kilaru S."/>
            <person name="Kodira C."/>
            <person name="Kues U."/>
            <person name="Kupfer D."/>
            <person name="Kwan H.S."/>
            <person name="Lomsadze A."/>
            <person name="Li W."/>
            <person name="Lilly W.W."/>
            <person name="Ma L.J."/>
            <person name="Mackey A.J."/>
            <person name="Manning G."/>
            <person name="Martin F."/>
            <person name="Muraguchi H."/>
            <person name="Natvig D.O."/>
            <person name="Palmerini H."/>
            <person name="Ramesh M.A."/>
            <person name="Rehmeyer C.J."/>
            <person name="Roe B.A."/>
            <person name="Shenoy N."/>
            <person name="Stanke M."/>
            <person name="Ter-Hovhannisyan V."/>
            <person name="Tunlid A."/>
            <person name="Velagapudi R."/>
            <person name="Vision T.J."/>
            <person name="Zeng Q."/>
            <person name="Zolan M.E."/>
            <person name="Pukkila P.J."/>
        </authorList>
    </citation>
    <scope>NUCLEOTIDE SEQUENCE [LARGE SCALE GENOMIC DNA]</scope>
    <source>
        <strain evidence="3">Okayama-7 / 130 / ATCC MYA-4618 / FGSC 9003</strain>
    </source>
</reference>
<dbReference type="InterPro" id="IPR056009">
    <property type="entry name" value="DUF7587"/>
</dbReference>
<dbReference type="Pfam" id="PF24494">
    <property type="entry name" value="DUF7587"/>
    <property type="match status" value="1"/>
</dbReference>
<dbReference type="RefSeq" id="XP_002911005.1">
    <property type="nucleotide sequence ID" value="XM_002910959.1"/>
</dbReference>
<dbReference type="OrthoDB" id="3359845at2759"/>
<dbReference type="AlphaFoldDB" id="D6RN50"/>
<dbReference type="KEGG" id="cci:CC1G_15546"/>
<dbReference type="VEuPathDB" id="FungiDB:CC1G_15546"/>